<protein>
    <submittedName>
        <fullName evidence="1">Uncharacterized protein</fullName>
    </submittedName>
</protein>
<proteinExistence type="predicted"/>
<organism evidence="1">
    <name type="scientific">Aureimonas altamirensis</name>
    <dbReference type="NCBI Taxonomy" id="370622"/>
    <lineage>
        <taxon>Bacteria</taxon>
        <taxon>Pseudomonadati</taxon>
        <taxon>Pseudomonadota</taxon>
        <taxon>Alphaproteobacteria</taxon>
        <taxon>Hyphomicrobiales</taxon>
        <taxon>Aurantimonadaceae</taxon>
        <taxon>Aureimonas</taxon>
    </lineage>
</organism>
<name>A0A0P0YWI0_9HYPH</name>
<sequence length="601" mass="67309">MPTCPPIQPTVVIADDPFLAARLSCALSRSKTYLTVLDGPRMTRPDHASEVTRRNNAIARVQPDRTLLAGLPNEGRKSMMAALPRDHTEVVVDEDVAALIVDRKIRDNAPLQWGKEAIGLGLLRALYERRIIEFGDHPSPTNSVKPHSDHLVICEVSEPLSEVIAANYAYSMGAGLHLISETDEAECKDLLESYYGIYEPGVDQEAVRSRLQERLRGLCGKFDLPVRGSLTFITRWLPFGVAFPELPSTHLFVYPDLGISIVNGFAAEQRGTRGTNVAVLVDPGKVRAPEMEAAAKVLPPRGIFVRGYSGNGATVRNVTEMVDHFPYDLLIFATHCGDADGWRWTYQYKDSEGIDRTLVVEIAIGVASTNDPEMLQVMQYVRFVSLDGVDWNDPIAKKDLYVGTAIIDYTNRERDDPNWEPVHREEIPRVIGSAAMAMADNNYIAMPRSLACEGSPIIVNNACVSWHELAGRFMFTNARAYIGTLMPVADLEAEAIVVRLLDKHFGKPLCHAVWSAQNATYGTKSNRRPYVVTGVYPQGLRTTLEDAPRRILDRLIDAARHWQRSLDRVRGDERLERDIRAILAYHEREIQAFRKRWVRAD</sequence>
<dbReference type="EMBL" id="LC066370">
    <property type="protein sequence ID" value="BAT25552.1"/>
    <property type="molecule type" value="Genomic_DNA"/>
</dbReference>
<evidence type="ECO:0000313" key="1">
    <source>
        <dbReference type="EMBL" id="BAT25552.1"/>
    </source>
</evidence>
<dbReference type="AlphaFoldDB" id="A0A0P0YWI0"/>
<reference evidence="1" key="1">
    <citation type="journal article" date="2015" name="Proc. Natl. Acad. Sci. U.S.A.">
        <title>Bacterial clade with the ribosomal RNA operon on a small plasmid rather than the chromosome.</title>
        <authorList>
            <person name="Anda M."/>
            <person name="Ohtsubo Y."/>
            <person name="Okubo T."/>
            <person name="Sugawara M."/>
            <person name="Nagata Y."/>
            <person name="Tsuda M."/>
            <person name="Minamisawa K."/>
            <person name="Mitsui H."/>
        </authorList>
    </citation>
    <scope>NUCLEOTIDE SEQUENCE</scope>
    <source>
        <strain evidence="1">DSM 21988</strain>
    </source>
</reference>
<accession>A0A0P0YWI0</accession>